<proteinExistence type="predicted"/>
<dbReference type="GO" id="GO:0010181">
    <property type="term" value="F:FMN binding"/>
    <property type="evidence" value="ECO:0007669"/>
    <property type="project" value="InterPro"/>
</dbReference>
<feature type="domain" description="Flavin reductase like" evidence="2">
    <location>
        <begin position="405"/>
        <end position="548"/>
    </location>
</feature>
<dbReference type="InterPro" id="IPR003673">
    <property type="entry name" value="CoA-Trfase_fam_III"/>
</dbReference>
<name>A0A3A8AY09_9RHOB</name>
<evidence type="ECO:0000313" key="4">
    <source>
        <dbReference type="Proteomes" id="UP000281128"/>
    </source>
</evidence>
<dbReference type="InterPro" id="IPR002563">
    <property type="entry name" value="Flavin_Rdtase-like_dom"/>
</dbReference>
<dbReference type="GO" id="GO:0008410">
    <property type="term" value="F:CoA-transferase activity"/>
    <property type="evidence" value="ECO:0007669"/>
    <property type="project" value="TreeGrafter"/>
</dbReference>
<accession>A0A3A8AY09</accession>
<dbReference type="GO" id="GO:0016646">
    <property type="term" value="F:oxidoreductase activity, acting on the CH-NH group of donors, NAD or NADP as acceptor"/>
    <property type="evidence" value="ECO:0007669"/>
    <property type="project" value="UniProtKB-ARBA"/>
</dbReference>
<dbReference type="EMBL" id="RAPE01000001">
    <property type="protein sequence ID" value="RKF16797.1"/>
    <property type="molecule type" value="Genomic_DNA"/>
</dbReference>
<dbReference type="Gene3D" id="3.30.1540.10">
    <property type="entry name" value="formyl-coa transferase, domain 3"/>
    <property type="match status" value="1"/>
</dbReference>
<dbReference type="Pfam" id="PF01613">
    <property type="entry name" value="Flavin_Reduct"/>
    <property type="match status" value="1"/>
</dbReference>
<dbReference type="OrthoDB" id="7208981at2"/>
<dbReference type="AlphaFoldDB" id="A0A3A8AY09"/>
<comment type="caution">
    <text evidence="3">The sequence shown here is derived from an EMBL/GenBank/DDBJ whole genome shotgun (WGS) entry which is preliminary data.</text>
</comment>
<dbReference type="SUPFAM" id="SSF89796">
    <property type="entry name" value="CoA-transferase family III (CaiB/BaiF)"/>
    <property type="match status" value="1"/>
</dbReference>
<dbReference type="RefSeq" id="WP_121164154.1">
    <property type="nucleotide sequence ID" value="NZ_RAPE01000001.1"/>
</dbReference>
<organism evidence="3 4">
    <name type="scientific">Roseovarius spongiae</name>
    <dbReference type="NCBI Taxonomy" id="2320272"/>
    <lineage>
        <taxon>Bacteria</taxon>
        <taxon>Pseudomonadati</taxon>
        <taxon>Pseudomonadota</taxon>
        <taxon>Alphaproteobacteria</taxon>
        <taxon>Rhodobacterales</taxon>
        <taxon>Roseobacteraceae</taxon>
        <taxon>Roseovarius</taxon>
    </lineage>
</organism>
<dbReference type="InterPro" id="IPR023606">
    <property type="entry name" value="CoA-Trfase_III_dom_1_sf"/>
</dbReference>
<keyword evidence="1" id="KW-0808">Transferase</keyword>
<gene>
    <name evidence="3" type="ORF">D6850_04465</name>
</gene>
<protein>
    <submittedName>
        <fullName evidence="3">Cag pathogenicity island protein Cag11</fullName>
    </submittedName>
</protein>
<evidence type="ECO:0000259" key="2">
    <source>
        <dbReference type="SMART" id="SM00903"/>
    </source>
</evidence>
<dbReference type="PANTHER" id="PTHR48207:SF3">
    <property type="entry name" value="SUCCINATE--HYDROXYMETHYLGLUTARATE COA-TRANSFERASE"/>
    <property type="match status" value="1"/>
</dbReference>
<dbReference type="Gene3D" id="3.40.50.10540">
    <property type="entry name" value="Crotonobetainyl-coa:carnitine coa-transferase, domain 1"/>
    <property type="match status" value="1"/>
</dbReference>
<dbReference type="SMART" id="SM00903">
    <property type="entry name" value="Flavin_Reduct"/>
    <property type="match status" value="1"/>
</dbReference>
<dbReference type="Proteomes" id="UP000281128">
    <property type="component" value="Unassembled WGS sequence"/>
</dbReference>
<keyword evidence="4" id="KW-1185">Reference proteome</keyword>
<dbReference type="InterPro" id="IPR050483">
    <property type="entry name" value="CoA-transferase_III_domain"/>
</dbReference>
<dbReference type="Gene3D" id="3.90.79.10">
    <property type="entry name" value="Nucleoside Triphosphate Pyrophosphohydrolase"/>
    <property type="match status" value="1"/>
</dbReference>
<dbReference type="PANTHER" id="PTHR48207">
    <property type="entry name" value="SUCCINATE--HYDROXYMETHYLGLUTARATE COA-TRANSFERASE"/>
    <property type="match status" value="1"/>
</dbReference>
<dbReference type="SUPFAM" id="SSF50475">
    <property type="entry name" value="FMN-binding split barrel"/>
    <property type="match status" value="1"/>
</dbReference>
<dbReference type="Gene3D" id="2.30.110.10">
    <property type="entry name" value="Electron Transport, Fmn-binding Protein, Chain A"/>
    <property type="match status" value="1"/>
</dbReference>
<evidence type="ECO:0000313" key="3">
    <source>
        <dbReference type="EMBL" id="RKF16797.1"/>
    </source>
</evidence>
<dbReference type="InterPro" id="IPR012349">
    <property type="entry name" value="Split_barrel_FMN-bd"/>
</dbReference>
<evidence type="ECO:0000256" key="1">
    <source>
        <dbReference type="ARBA" id="ARBA00022679"/>
    </source>
</evidence>
<dbReference type="Pfam" id="PF02515">
    <property type="entry name" value="CoA_transf_3"/>
    <property type="match status" value="1"/>
</dbReference>
<sequence length="701" mass="75869">MSGGVLQGVRVLDLTRMLSGPYCTMMLADHGAEVIKIEGPNGDTSRGNGPWRDDDPGRDWAGYFVSLKRGKKSVMLDLKTDEGKAALRALVATADVLVENFRPGVMERLGLGYEELAAFNPRLVYAAIRGFGDPRSGRSPYADWPSYDVVAQAMGGIMSLTGPDADTPTKVGPGIGDIFAGMMMAFAVVTALRHAEAAGEGQFIDLGMYDAMVSLCERAIYLHDMTGNTPGPEGNGHPFLAPFGTFPASDGAIALGIVDDAFWRVLAEIIGHDGLADDPRFATRAARAAHRDEVNRIVADWSRGFTKAELTELLGGKLPFGPLNSIADIMADPHIAARDMLANIPHPDPERPGWTVAANPLRFSHTPAPELRTPPALGQDTDRYLSEMPQVPMSDPQKRALRDTLGAFATGVTVITTRQADGAPRGFTANSFTSVSLDPPMVLVCIGKTAHSCEVFKTAPHFAVNVLSEEQKQVSGLFASRDPDKFARCDWQSGTADMPLIRGALAEIVCERARLIDAGDHVILLGQVIDFSAYEGRPLGYFRGAYVSARPEDDLVSAMSELNRIEIGAVLARGRQVLFRIREDGSASVPFAPHPHPSLPGLETHLAKLSVNARLGFLYGVYQDSKTNKHVIYYRGTAEGYAPAGYRFFDIDDMPLDDVPDSAERSMLRRYCEEFRLGAFGIYQGDETTGTVHRVAAPGRS</sequence>
<dbReference type="InterPro" id="IPR044855">
    <property type="entry name" value="CoA-Trfase_III_dom3_sf"/>
</dbReference>
<reference evidence="3 4" key="1">
    <citation type="submission" date="2018-09" db="EMBL/GenBank/DDBJ databases">
        <title>Roseovarius spongiae sp. nov., isolated from a marine sponge.</title>
        <authorList>
            <person name="Zhuang L."/>
            <person name="Luo L."/>
        </authorList>
    </citation>
    <scope>NUCLEOTIDE SEQUENCE [LARGE SCALE GENOMIC DNA]</scope>
    <source>
        <strain evidence="3 4">HN-E21</strain>
    </source>
</reference>